<protein>
    <submittedName>
        <fullName evidence="7">Nucleoporin complex subunit 54-domain-containing protein</fullName>
    </submittedName>
</protein>
<dbReference type="GO" id="GO:0006999">
    <property type="term" value="P:nuclear pore organization"/>
    <property type="evidence" value="ECO:0007669"/>
    <property type="project" value="TreeGrafter"/>
</dbReference>
<dbReference type="FunCoup" id="A0A1Y1U8S5">
    <property type="interactions" value="48"/>
</dbReference>
<proteinExistence type="predicted"/>
<evidence type="ECO:0000259" key="6">
    <source>
        <dbReference type="Pfam" id="PF13874"/>
    </source>
</evidence>
<reference evidence="7 8" key="1">
    <citation type="submission" date="2017-03" db="EMBL/GenBank/DDBJ databases">
        <title>Widespread Adenine N6-methylation of Active Genes in Fungi.</title>
        <authorList>
            <consortium name="DOE Joint Genome Institute"/>
            <person name="Mondo S.J."/>
            <person name="Dannebaum R.O."/>
            <person name="Kuo R.C."/>
            <person name="Louie K.B."/>
            <person name="Bewick A.J."/>
            <person name="Labutti K."/>
            <person name="Haridas S."/>
            <person name="Kuo A."/>
            <person name="Salamov A."/>
            <person name="Ahrendt S.R."/>
            <person name="Lau R."/>
            <person name="Bowen B.P."/>
            <person name="Lipzen A."/>
            <person name="Sullivan W."/>
            <person name="Andreopoulos W.B."/>
            <person name="Clum A."/>
            <person name="Lindquist E."/>
            <person name="Daum C."/>
            <person name="Northen T.R."/>
            <person name="Ramamoorthy G."/>
            <person name="Schmitz R.J."/>
            <person name="Gryganskyi A."/>
            <person name="Culley D."/>
            <person name="Magnuson J."/>
            <person name="James T.Y."/>
            <person name="O'Malley M.A."/>
            <person name="Stajich J.E."/>
            <person name="Spatafora J.W."/>
            <person name="Visel A."/>
            <person name="Grigoriev I.V."/>
        </authorList>
    </citation>
    <scope>NUCLEOTIDE SEQUENCE [LARGE SCALE GENOMIC DNA]</scope>
    <source>
        <strain evidence="7 8">NRRL Y-17943</strain>
    </source>
</reference>
<dbReference type="InterPro" id="IPR024864">
    <property type="entry name" value="Nup54/Nup57/Nup44"/>
</dbReference>
<feature type="region of interest" description="Disordered" evidence="5">
    <location>
        <begin position="1"/>
        <end position="289"/>
    </location>
</feature>
<comment type="subcellular location">
    <subcellularLocation>
        <location evidence="1">Nucleus</location>
        <location evidence="1">Nuclear pore complex</location>
    </subcellularLocation>
</comment>
<accession>A0A1Y1U8S5</accession>
<evidence type="ECO:0000313" key="8">
    <source>
        <dbReference type="Proteomes" id="UP000193218"/>
    </source>
</evidence>
<keyword evidence="3" id="KW-0653">Protein transport</keyword>
<dbReference type="InterPro" id="IPR025574">
    <property type="entry name" value="Nucleoporin_FG_rpt"/>
</dbReference>
<dbReference type="PANTHER" id="PTHR13000">
    <property type="entry name" value="NUCLEOPORIN P54"/>
    <property type="match status" value="1"/>
</dbReference>
<dbReference type="InterPro" id="IPR025712">
    <property type="entry name" value="Nup54_alpha-helical_dom"/>
</dbReference>
<dbReference type="GO" id="GO:0036228">
    <property type="term" value="P:protein localization to nuclear inner membrane"/>
    <property type="evidence" value="ECO:0007669"/>
    <property type="project" value="TreeGrafter"/>
</dbReference>
<dbReference type="STRING" id="4999.A0A1Y1U8S5"/>
<evidence type="ECO:0000256" key="4">
    <source>
        <dbReference type="ARBA" id="ARBA00023242"/>
    </source>
</evidence>
<evidence type="ECO:0000256" key="2">
    <source>
        <dbReference type="ARBA" id="ARBA00022448"/>
    </source>
</evidence>
<evidence type="ECO:0000313" key="7">
    <source>
        <dbReference type="EMBL" id="ORX33944.1"/>
    </source>
</evidence>
<dbReference type="OrthoDB" id="6162375at2759"/>
<keyword evidence="3" id="KW-0906">Nuclear pore complex</keyword>
<sequence>MSSSGNSGTQSAPSSSLFAQQPAPQQSTGGLFGSTNQQQQQTPSGGGLFGSTTTQPNQQQGSTTGGLFGASGQQQQQNPQGSSLFGAATTQGTSSGGLFGNTSAQPSTGTGLFGSTNTANAQQQQQQQPAQQNGGLFSSTAQKPTTGLFGSTAQPSSAQGSSLFGQSAQPGQVPQGTGLFGQTSTSTAQQPAGGLFGGGSSSLFGNSQSTQPQPQQSSGLFGSTSLQPSSGAGGLFGSTSQPQQSSLFSSTSHTQPQSSLFPSTAQQPSQSGLFASTTQNPMNASVAGSKHELDIESRMMAVKNAWDSASPECRFKYFFYNKVDPGTTGQYGRPPGANDDAKWAKAMRDNPDPQSMVPVLATGWADVKKRVDMQEKIASVHQEKIKEISIALSQLSRQTSLSTSIRLAALQTQLTTLMHRLIHLVAQTPQFIPILQSTAFRQEEAAVAKVLEGVKADLEGKGKAKGSGALNRRGTGEGRMIGQVNELWGLVEEIRKMRKGVAAGANREGWLADERALAEIAEILSTQQMALQRLSDLTHDSLFDADVMLPSK</sequence>
<evidence type="ECO:0000256" key="3">
    <source>
        <dbReference type="ARBA" id="ARBA00023132"/>
    </source>
</evidence>
<feature type="compositionally biased region" description="Polar residues" evidence="5">
    <location>
        <begin position="219"/>
        <end position="230"/>
    </location>
</feature>
<dbReference type="AlphaFoldDB" id="A0A1Y1U8S5"/>
<feature type="compositionally biased region" description="Polar residues" evidence="5">
    <location>
        <begin position="100"/>
        <end position="115"/>
    </location>
</feature>
<feature type="compositionally biased region" description="Polar residues" evidence="5">
    <location>
        <begin position="50"/>
        <end position="62"/>
    </location>
</feature>
<name>A0A1Y1U8S5_9TREE</name>
<keyword evidence="2" id="KW-0813">Transport</keyword>
<feature type="compositionally biased region" description="Polar residues" evidence="5">
    <location>
        <begin position="237"/>
        <end position="283"/>
    </location>
</feature>
<dbReference type="RefSeq" id="XP_021868232.1">
    <property type="nucleotide sequence ID" value="XM_022013679.1"/>
</dbReference>
<feature type="compositionally biased region" description="Low complexity" evidence="5">
    <location>
        <begin position="70"/>
        <end position="93"/>
    </location>
</feature>
<keyword evidence="3" id="KW-0509">mRNA transport</keyword>
<dbReference type="GO" id="GO:0006607">
    <property type="term" value="P:NLS-bearing protein import into nucleus"/>
    <property type="evidence" value="ECO:0007669"/>
    <property type="project" value="TreeGrafter"/>
</dbReference>
<keyword evidence="3" id="KW-0811">Translocation</keyword>
<dbReference type="GO" id="GO:0017056">
    <property type="term" value="F:structural constituent of nuclear pore"/>
    <property type="evidence" value="ECO:0007669"/>
    <property type="project" value="TreeGrafter"/>
</dbReference>
<feature type="compositionally biased region" description="Polar residues" evidence="5">
    <location>
        <begin position="1"/>
        <end position="43"/>
    </location>
</feature>
<dbReference type="Pfam" id="PF13874">
    <property type="entry name" value="Nup54"/>
    <property type="match status" value="1"/>
</dbReference>
<feature type="compositionally biased region" description="Low complexity" evidence="5">
    <location>
        <begin position="116"/>
        <end position="133"/>
    </location>
</feature>
<evidence type="ECO:0000256" key="1">
    <source>
        <dbReference type="ARBA" id="ARBA00004567"/>
    </source>
</evidence>
<keyword evidence="8" id="KW-1185">Reference proteome</keyword>
<dbReference type="InParanoid" id="A0A1Y1U8S5"/>
<gene>
    <name evidence="7" type="ORF">BD324DRAFT_584334</name>
</gene>
<keyword evidence="4" id="KW-0539">Nucleus</keyword>
<dbReference type="EMBL" id="NBSH01000016">
    <property type="protein sequence ID" value="ORX33944.1"/>
    <property type="molecule type" value="Genomic_DNA"/>
</dbReference>
<feature type="compositionally biased region" description="Low complexity" evidence="5">
    <location>
        <begin position="201"/>
        <end position="218"/>
    </location>
</feature>
<dbReference type="Proteomes" id="UP000193218">
    <property type="component" value="Unassembled WGS sequence"/>
</dbReference>
<dbReference type="Pfam" id="PF13634">
    <property type="entry name" value="Nucleoporin_FG"/>
    <property type="match status" value="2"/>
</dbReference>
<comment type="caution">
    <text evidence="7">The sequence shown here is derived from an EMBL/GenBank/DDBJ whole genome shotgun (WGS) entry which is preliminary data.</text>
</comment>
<dbReference type="GeneID" id="33555487"/>
<feature type="domain" description="Nucleoporin Nup54 alpha-helical" evidence="6">
    <location>
        <begin position="334"/>
        <end position="466"/>
    </location>
</feature>
<dbReference type="GO" id="GO:0044613">
    <property type="term" value="C:nuclear pore central transport channel"/>
    <property type="evidence" value="ECO:0007669"/>
    <property type="project" value="TreeGrafter"/>
</dbReference>
<feature type="compositionally biased region" description="Polar residues" evidence="5">
    <location>
        <begin position="134"/>
        <end position="190"/>
    </location>
</feature>
<dbReference type="PANTHER" id="PTHR13000:SF0">
    <property type="entry name" value="NUCLEOPORIN P54"/>
    <property type="match status" value="1"/>
</dbReference>
<organism evidence="7 8">
    <name type="scientific">Kockovaella imperatae</name>
    <dbReference type="NCBI Taxonomy" id="4999"/>
    <lineage>
        <taxon>Eukaryota</taxon>
        <taxon>Fungi</taxon>
        <taxon>Dikarya</taxon>
        <taxon>Basidiomycota</taxon>
        <taxon>Agaricomycotina</taxon>
        <taxon>Tremellomycetes</taxon>
        <taxon>Tremellales</taxon>
        <taxon>Cuniculitremaceae</taxon>
        <taxon>Kockovaella</taxon>
    </lineage>
</organism>
<evidence type="ECO:0000256" key="5">
    <source>
        <dbReference type="SAM" id="MobiDB-lite"/>
    </source>
</evidence>